<reference evidence="4" key="1">
    <citation type="submission" date="2016-06" db="UniProtKB">
        <authorList>
            <consortium name="WormBaseParasite"/>
        </authorList>
    </citation>
    <scope>IDENTIFICATION</scope>
</reference>
<sequence>MAGVFTMLAVRRLFSKNIVLRHLNATKSVLCPSARCISTVEGAQKTYKPNLALRVSDENDLTDIDRFLRKQRIKGALYSRDENEQATERFWSRILKGLHNDPEKVLKDMRGAGLTPNSVGSVYQVMLLSGYTPPLYLKVVLFCLRMLRDAGFKPNRYIFAQILHGYVKAGLPEEVSSTQELLSQIGLWPSKFAYEGLLSAYADIGDKDSLLRTLDEAYAVLPSIDDKTASREISPILLLDLYTRLVCSLAYTDATCSEITTKLLTTDYFPLEFAIDTVKVLLAKGRPAAALEIFKVIHKYQKQNDHLSSFPVYAAAGGLVSHFVVYIYYIIQAFPQFCFCYSFTLSAVWFIREAYCSEHQHKLQIEVEATYSNLSTYD</sequence>
<dbReference type="Gene3D" id="1.25.40.10">
    <property type="entry name" value="Tetratricopeptide repeat domain"/>
    <property type="match status" value="1"/>
</dbReference>
<proteinExistence type="predicted"/>
<evidence type="ECO:0000313" key="2">
    <source>
        <dbReference type="EMBL" id="VDP61598.1"/>
    </source>
</evidence>
<evidence type="ECO:0000256" key="1">
    <source>
        <dbReference type="SAM" id="Phobius"/>
    </source>
</evidence>
<keyword evidence="1" id="KW-0472">Membrane</keyword>
<feature type="transmembrane region" description="Helical" evidence="1">
    <location>
        <begin position="310"/>
        <end position="331"/>
    </location>
</feature>
<dbReference type="AlphaFoldDB" id="A0A183KN31"/>
<keyword evidence="1" id="KW-1133">Transmembrane helix</keyword>
<name>A0A183KN31_9TREM</name>
<reference evidence="2 3" key="2">
    <citation type="submission" date="2018-11" db="EMBL/GenBank/DDBJ databases">
        <authorList>
            <consortium name="Pathogen Informatics"/>
        </authorList>
    </citation>
    <scope>NUCLEOTIDE SEQUENCE [LARGE SCALE GENOMIC DNA]</scope>
    <source>
        <strain evidence="2">Dakar</strain>
        <strain evidence="3">Dakar, Senegal</strain>
    </source>
</reference>
<dbReference type="WBParaSite" id="SCUD_0001646001-mRNA-1">
    <property type="protein sequence ID" value="SCUD_0001646001-mRNA-1"/>
    <property type="gene ID" value="SCUD_0001646001"/>
</dbReference>
<accession>A0A183KN31</accession>
<evidence type="ECO:0000313" key="4">
    <source>
        <dbReference type="WBParaSite" id="SCUD_0001646001-mRNA-1"/>
    </source>
</evidence>
<keyword evidence="1" id="KW-0812">Transmembrane</keyword>
<dbReference type="EMBL" id="UZAK01038676">
    <property type="protein sequence ID" value="VDP61598.1"/>
    <property type="molecule type" value="Genomic_DNA"/>
</dbReference>
<gene>
    <name evidence="2" type="ORF">SCUD_LOCUS16457</name>
</gene>
<organism evidence="4">
    <name type="scientific">Schistosoma curassoni</name>
    <dbReference type="NCBI Taxonomy" id="6186"/>
    <lineage>
        <taxon>Eukaryota</taxon>
        <taxon>Metazoa</taxon>
        <taxon>Spiralia</taxon>
        <taxon>Lophotrochozoa</taxon>
        <taxon>Platyhelminthes</taxon>
        <taxon>Trematoda</taxon>
        <taxon>Digenea</taxon>
        <taxon>Strigeidida</taxon>
        <taxon>Schistosomatoidea</taxon>
        <taxon>Schistosomatidae</taxon>
        <taxon>Schistosoma</taxon>
    </lineage>
</organism>
<dbReference type="STRING" id="6186.A0A183KN31"/>
<evidence type="ECO:0000313" key="3">
    <source>
        <dbReference type="Proteomes" id="UP000279833"/>
    </source>
</evidence>
<keyword evidence="3" id="KW-1185">Reference proteome</keyword>
<dbReference type="InterPro" id="IPR011990">
    <property type="entry name" value="TPR-like_helical_dom_sf"/>
</dbReference>
<dbReference type="Proteomes" id="UP000279833">
    <property type="component" value="Unassembled WGS sequence"/>
</dbReference>
<protein>
    <submittedName>
        <fullName evidence="4">PPR_long domain-containing protein</fullName>
    </submittedName>
</protein>